<comment type="similarity">
    <text evidence="1">Belongs to the glycosyl hydrolase 43 family.</text>
</comment>
<dbReference type="EMBL" id="JBHMEW010000060">
    <property type="protein sequence ID" value="MFB9212364.1"/>
    <property type="molecule type" value="Genomic_DNA"/>
</dbReference>
<dbReference type="SUPFAM" id="SSF75005">
    <property type="entry name" value="Arabinanase/levansucrase/invertase"/>
    <property type="match status" value="1"/>
</dbReference>
<gene>
    <name evidence="4" type="ORF">ACFFUR_11160</name>
</gene>
<keyword evidence="5" id="KW-1185">Reference proteome</keyword>
<protein>
    <submittedName>
        <fullName evidence="4">Family 43 glycosylhydrolase</fullName>
    </submittedName>
</protein>
<dbReference type="PANTHER" id="PTHR42812">
    <property type="entry name" value="BETA-XYLOSIDASE"/>
    <property type="match status" value="1"/>
</dbReference>
<keyword evidence="2" id="KW-0378">Hydrolase</keyword>
<dbReference type="RefSeq" id="WP_379945428.1">
    <property type="nucleotide sequence ID" value="NZ_JBHMEW010000060.1"/>
</dbReference>
<dbReference type="Proteomes" id="UP001589654">
    <property type="component" value="Unassembled WGS sequence"/>
</dbReference>
<organism evidence="4 5">
    <name type="scientific">Echinicola jeungdonensis</name>
    <dbReference type="NCBI Taxonomy" id="709343"/>
    <lineage>
        <taxon>Bacteria</taxon>
        <taxon>Pseudomonadati</taxon>
        <taxon>Bacteroidota</taxon>
        <taxon>Cytophagia</taxon>
        <taxon>Cytophagales</taxon>
        <taxon>Cyclobacteriaceae</taxon>
        <taxon>Echinicola</taxon>
    </lineage>
</organism>
<dbReference type="Pfam" id="PF04616">
    <property type="entry name" value="Glyco_hydro_43"/>
    <property type="match status" value="1"/>
</dbReference>
<name>A0ABV5J6B4_9BACT</name>
<comment type="caution">
    <text evidence="4">The sequence shown here is derived from an EMBL/GenBank/DDBJ whole genome shotgun (WGS) entry which is preliminary data.</text>
</comment>
<dbReference type="InterPro" id="IPR006710">
    <property type="entry name" value="Glyco_hydro_43"/>
</dbReference>
<sequence>MGKWGIEGQCIVKHGDYLYMLYSGNACCGGLCDYQVGVARSKSIKGPWEKNPANPILKSNETWKCPGHGTLVNSGNEWNYLYHAYPNYGFPYIGRSALLSLLIWDKKSDWPYFNLSPEDIDPRQLKTGNVDEFDGKMADWWRFDVSTYLPVTEISDSKLRLKDQPIVEGGNMISAMVAVPEYGDFEIQTTIAEVNGVMSGLVYYATKDRSVGFGVEDQQLVVWELNKGDFEVLS</sequence>
<proteinExistence type="inferred from homology"/>
<evidence type="ECO:0000256" key="2">
    <source>
        <dbReference type="ARBA" id="ARBA00022801"/>
    </source>
</evidence>
<dbReference type="PANTHER" id="PTHR42812:SF12">
    <property type="entry name" value="BETA-XYLOSIDASE-RELATED"/>
    <property type="match status" value="1"/>
</dbReference>
<evidence type="ECO:0000313" key="4">
    <source>
        <dbReference type="EMBL" id="MFB9212364.1"/>
    </source>
</evidence>
<dbReference type="Gene3D" id="2.115.10.20">
    <property type="entry name" value="Glycosyl hydrolase domain, family 43"/>
    <property type="match status" value="1"/>
</dbReference>
<dbReference type="InterPro" id="IPR051795">
    <property type="entry name" value="Glycosyl_Hydrlase_43"/>
</dbReference>
<evidence type="ECO:0000313" key="5">
    <source>
        <dbReference type="Proteomes" id="UP001589654"/>
    </source>
</evidence>
<accession>A0ABV5J6B4</accession>
<evidence type="ECO:0000256" key="3">
    <source>
        <dbReference type="ARBA" id="ARBA00023295"/>
    </source>
</evidence>
<reference evidence="4 5" key="1">
    <citation type="submission" date="2024-09" db="EMBL/GenBank/DDBJ databases">
        <authorList>
            <person name="Sun Q."/>
            <person name="Mori K."/>
        </authorList>
    </citation>
    <scope>NUCLEOTIDE SEQUENCE [LARGE SCALE GENOMIC DNA]</scope>
    <source>
        <strain evidence="4 5">CECT 7682</strain>
    </source>
</reference>
<keyword evidence="3" id="KW-0326">Glycosidase</keyword>
<evidence type="ECO:0000256" key="1">
    <source>
        <dbReference type="ARBA" id="ARBA00009865"/>
    </source>
</evidence>
<dbReference type="InterPro" id="IPR023296">
    <property type="entry name" value="Glyco_hydro_beta-prop_sf"/>
</dbReference>